<keyword evidence="2" id="KW-0238">DNA-binding</keyword>
<keyword evidence="3" id="KW-0804">Transcription</keyword>
<organism evidence="6 7">
    <name type="scientific">Ferriphaselus amnicola</name>
    <dbReference type="NCBI Taxonomy" id="1188319"/>
    <lineage>
        <taxon>Bacteria</taxon>
        <taxon>Pseudomonadati</taxon>
        <taxon>Pseudomonadota</taxon>
        <taxon>Betaproteobacteria</taxon>
        <taxon>Nitrosomonadales</taxon>
        <taxon>Gallionellaceae</taxon>
        <taxon>Ferriphaselus</taxon>
    </lineage>
</organism>
<dbReference type="SUPFAM" id="SSF51206">
    <property type="entry name" value="cAMP-binding domain-like"/>
    <property type="match status" value="1"/>
</dbReference>
<sequence length="268" mass="30517">MLAHGSEWKLCVRYSAYRLTSVIKPNNRSPLKNMHHEHYIKQNKLLAVLPKEELRSLTPYLELVLLDSGETLAESNKCSNFAYFPIDSTISLYYRLESGEVSKITMVGNEGMFSVAHIMGGETLPYFASIETTGHAFRIERSVLKKEFLRVAALRQTLLLYSQAAMTQMAQTAVCGRHHTLNQQLCLHLLLVHDNSLSDDFVLTHEAIAHMLGVRREGVTTAAGKLREDGLIDYRRGHIKVVDRSGLEKQCCECYQVVHREFYRLLGY</sequence>
<dbReference type="InterPro" id="IPR050397">
    <property type="entry name" value="Env_Response_Regulators"/>
</dbReference>
<gene>
    <name evidence="6" type="ORF">OYT1_ch0922</name>
</gene>
<reference evidence="6 7" key="1">
    <citation type="submission" date="2018-06" db="EMBL/GenBank/DDBJ databases">
        <title>OYT1 Genome Sequencing.</title>
        <authorList>
            <person name="Kato S."/>
            <person name="Itoh T."/>
            <person name="Ohkuma M."/>
        </authorList>
    </citation>
    <scope>NUCLEOTIDE SEQUENCE [LARGE SCALE GENOMIC DNA]</scope>
    <source>
        <strain evidence="6 7">OYT1</strain>
    </source>
</reference>
<evidence type="ECO:0000259" key="5">
    <source>
        <dbReference type="PROSITE" id="PS51063"/>
    </source>
</evidence>
<dbReference type="InterPro" id="IPR036390">
    <property type="entry name" value="WH_DNA-bd_sf"/>
</dbReference>
<name>A0A2Z6GB74_9PROT</name>
<dbReference type="InterPro" id="IPR014710">
    <property type="entry name" value="RmlC-like_jellyroll"/>
</dbReference>
<dbReference type="AlphaFoldDB" id="A0A2Z6GB74"/>
<dbReference type="GO" id="GO:0003677">
    <property type="term" value="F:DNA binding"/>
    <property type="evidence" value="ECO:0007669"/>
    <property type="project" value="UniProtKB-KW"/>
</dbReference>
<dbReference type="InterPro" id="IPR012318">
    <property type="entry name" value="HTH_CRP"/>
</dbReference>
<dbReference type="InterPro" id="IPR036388">
    <property type="entry name" value="WH-like_DNA-bd_sf"/>
</dbReference>
<dbReference type="GO" id="GO:0003700">
    <property type="term" value="F:DNA-binding transcription factor activity"/>
    <property type="evidence" value="ECO:0007669"/>
    <property type="project" value="TreeGrafter"/>
</dbReference>
<keyword evidence="7" id="KW-1185">Reference proteome</keyword>
<evidence type="ECO:0000313" key="6">
    <source>
        <dbReference type="EMBL" id="BBE50485.1"/>
    </source>
</evidence>
<dbReference type="GO" id="GO:0005829">
    <property type="term" value="C:cytosol"/>
    <property type="evidence" value="ECO:0007669"/>
    <property type="project" value="TreeGrafter"/>
</dbReference>
<proteinExistence type="predicted"/>
<protein>
    <submittedName>
        <fullName evidence="6">Transcriptional regulator, Crp Fnr family</fullName>
    </submittedName>
</protein>
<evidence type="ECO:0000259" key="4">
    <source>
        <dbReference type="PROSITE" id="PS50042"/>
    </source>
</evidence>
<dbReference type="PANTHER" id="PTHR24567">
    <property type="entry name" value="CRP FAMILY TRANSCRIPTIONAL REGULATORY PROTEIN"/>
    <property type="match status" value="1"/>
</dbReference>
<feature type="domain" description="HTH crp-type" evidence="5">
    <location>
        <begin position="179"/>
        <end position="245"/>
    </location>
</feature>
<dbReference type="EMBL" id="AP018738">
    <property type="protein sequence ID" value="BBE50485.1"/>
    <property type="molecule type" value="Genomic_DNA"/>
</dbReference>
<evidence type="ECO:0000256" key="1">
    <source>
        <dbReference type="ARBA" id="ARBA00023015"/>
    </source>
</evidence>
<evidence type="ECO:0000256" key="3">
    <source>
        <dbReference type="ARBA" id="ARBA00023163"/>
    </source>
</evidence>
<dbReference type="Gene3D" id="1.10.10.10">
    <property type="entry name" value="Winged helix-like DNA-binding domain superfamily/Winged helix DNA-binding domain"/>
    <property type="match status" value="1"/>
</dbReference>
<dbReference type="PROSITE" id="PS50042">
    <property type="entry name" value="CNMP_BINDING_3"/>
    <property type="match status" value="1"/>
</dbReference>
<dbReference type="InterPro" id="IPR000595">
    <property type="entry name" value="cNMP-bd_dom"/>
</dbReference>
<dbReference type="InterPro" id="IPR018490">
    <property type="entry name" value="cNMP-bd_dom_sf"/>
</dbReference>
<feature type="domain" description="Cyclic nucleotide-binding" evidence="4">
    <location>
        <begin position="45"/>
        <end position="130"/>
    </location>
</feature>
<keyword evidence="1" id="KW-0805">Transcription regulation</keyword>
<accession>A0A2Z6GB74</accession>
<dbReference type="Proteomes" id="UP000033070">
    <property type="component" value="Chromosome"/>
</dbReference>
<dbReference type="Pfam" id="PF13545">
    <property type="entry name" value="HTH_Crp_2"/>
    <property type="match status" value="1"/>
</dbReference>
<dbReference type="KEGG" id="fam:OYT1_ch0922"/>
<dbReference type="STRING" id="1188319.OYT1_01790"/>
<evidence type="ECO:0000256" key="2">
    <source>
        <dbReference type="ARBA" id="ARBA00023125"/>
    </source>
</evidence>
<dbReference type="PANTHER" id="PTHR24567:SF74">
    <property type="entry name" value="HTH-TYPE TRANSCRIPTIONAL REGULATOR ARCR"/>
    <property type="match status" value="1"/>
</dbReference>
<dbReference type="Gene3D" id="2.60.120.10">
    <property type="entry name" value="Jelly Rolls"/>
    <property type="match status" value="1"/>
</dbReference>
<evidence type="ECO:0000313" key="7">
    <source>
        <dbReference type="Proteomes" id="UP000033070"/>
    </source>
</evidence>
<dbReference type="SUPFAM" id="SSF46785">
    <property type="entry name" value="Winged helix' DNA-binding domain"/>
    <property type="match status" value="1"/>
</dbReference>
<dbReference type="PROSITE" id="PS51063">
    <property type="entry name" value="HTH_CRP_2"/>
    <property type="match status" value="1"/>
</dbReference>